<evidence type="ECO:0000313" key="8">
    <source>
        <dbReference type="EMBL" id="TXG69303.1"/>
    </source>
</evidence>
<gene>
    <name evidence="8" type="ORF">EZV62_004238</name>
</gene>
<accession>A0A5C7IJ53</accession>
<dbReference type="PANTHER" id="PTHR33463">
    <property type="entry name" value="NB-ARC DOMAIN-CONTAINING PROTEIN-RELATED"/>
    <property type="match status" value="1"/>
</dbReference>
<evidence type="ECO:0000256" key="4">
    <source>
        <dbReference type="ARBA" id="ARBA00022840"/>
    </source>
</evidence>
<feature type="domain" description="Disease resistance protein At4g27190-like leucine-rich repeats" evidence="7">
    <location>
        <begin position="806"/>
        <end position="912"/>
    </location>
</feature>
<dbReference type="GO" id="GO:0043531">
    <property type="term" value="F:ADP binding"/>
    <property type="evidence" value="ECO:0007669"/>
    <property type="project" value="InterPro"/>
</dbReference>
<dbReference type="GO" id="GO:0005524">
    <property type="term" value="F:ATP binding"/>
    <property type="evidence" value="ECO:0007669"/>
    <property type="project" value="UniProtKB-KW"/>
</dbReference>
<dbReference type="InterPro" id="IPR057135">
    <property type="entry name" value="At4g27190-like_LRR"/>
</dbReference>
<dbReference type="Pfam" id="PF23247">
    <property type="entry name" value="LRR_RPS2"/>
    <property type="match status" value="3"/>
</dbReference>
<feature type="domain" description="Disease resistance protein At4g27190-like leucine-rich repeats" evidence="7">
    <location>
        <begin position="945"/>
        <end position="1069"/>
    </location>
</feature>
<evidence type="ECO:0000256" key="1">
    <source>
        <dbReference type="ARBA" id="ARBA00008894"/>
    </source>
</evidence>
<keyword evidence="4" id="KW-0067">ATP-binding</keyword>
<proteinExistence type="inferred from homology"/>
<dbReference type="OrthoDB" id="1747797at2759"/>
<reference evidence="9" key="1">
    <citation type="journal article" date="2019" name="Gigascience">
        <title>De novo genome assembly of the endangered Acer yangbiense, a plant species with extremely small populations endemic to Yunnan Province, China.</title>
        <authorList>
            <person name="Yang J."/>
            <person name="Wariss H.M."/>
            <person name="Tao L."/>
            <person name="Zhang R."/>
            <person name="Yun Q."/>
            <person name="Hollingsworth P."/>
            <person name="Dao Z."/>
            <person name="Luo G."/>
            <person name="Guo H."/>
            <person name="Ma Y."/>
            <person name="Sun W."/>
        </authorList>
    </citation>
    <scope>NUCLEOTIDE SEQUENCE [LARGE SCALE GENOMIC DNA]</scope>
    <source>
        <strain evidence="9">cv. Malutang</strain>
    </source>
</reference>
<dbReference type="InterPro" id="IPR050905">
    <property type="entry name" value="Plant_NBS-LRR"/>
</dbReference>
<dbReference type="Gene3D" id="3.80.10.10">
    <property type="entry name" value="Ribonuclease Inhibitor"/>
    <property type="match status" value="4"/>
</dbReference>
<sequence>MADAVISVATEEAVRPLLDSIATQLGYICNYKTNFDNLKKQVQKLQDRRVALEHSINEARRQGEEIEQHVVNWLDSVNMMIDEATKIIEDDNKTDNKCLKSLCPDLKKRYQHSKKAAITAKDVSELHNEGKFDRISYRNLQEETWHPSSKPFEDFESRTSTLTYAINALSNPDVHMVGVHGMGGIGKTTLAREVGRKTEESKIFDVVVFVEVSDSPNIRTIQGVIADKLGLEFREETEPGRANTLRERLKKETKILLILDNIWESLDLEKVGIPFNHEHRGCKLLLTARKANLLSDEMGCDYENNFPIGILNDKEAWDLFKKVVGSCVESPNLQSLAFAVAKVCGGLPIAIVTVAKALKNKHECEWKNALQELQHPLESLEGSVVTKAFSCIQLSYNHLDTEELKSTFLLCCTMECTYKASIEELLRYGMGLNLFKTTKTMEEARYRVNTLVRKLKSSSLLLDTPDSEWFSIHDVVRDVGRAIAFKDHNKFIVIDDVIPREWKDQNTMKNCTSISFHDITKLPNKELDCPLLKFLYMKGKNKYSKIPDNFFIGMSNLRVLHLIKMELSPYPLSLCCLVNLQTLCLNRSWLRDMGFITNIKDLEILVLSCTIEQLPTEIGHLTQLRVLDLSNCYKLKIVPPSIISKLTQLEELYLDYRFDNWHVEGLDNESGNASLDELKHLSQLTILQISILDHKMVPKGLFSQKLQRYNICIGWSCRSKYGTSKRLKLESDAAIVLEDGVITQLKGIEELCLYGRQSVKNALYELDSDGFPQLKHFDIRNNPDLVYIVDSSKEWELPCDAFPLLETLSLTNLIGLEKICHGQLTPNSFCQLRTINVDRCDNLKSMFSLSIAKHLSQLQDISVSNCKNMEDIFTIGRRNDINSNEENDRVVLDQLHSLSLSTLPKLRSFCSEAEVFASTSNEIILEDIPMPLFDGKVQLPNLKTLNLRELQDLYIKDCKALEAIIRIDELGNNVEHPSLKKLKVEKCPEVKAFIFNIDKVSFPNLEEILIFYLNNLEMIWHKDSMKNAQHCQKLHRVDINRCKSLKTLFPLSTARNLFQLKNLEVTRCNGIEEIVAKEGAEDAAARTFVFPQLTCLTLEDLQELKCFYPGIHTIEWPVLKGLKLIGCEKIDELFALELFTFQKNILERQLDIPEQPLSMVKKVFSNLETLSLDGNSSRMIFQSQFPEILFPKLKLLGIQNQNGQPTDLSLGICQRSRNLECLSLEGGSNKEIFWFDVIICPKMKIFALGVVLTPMLREVELDFIDYYCEGDVNTTMQQIHEKRVFSSERLSLSPRDIKMILQKFPKHQFSKLQSLLVFDDESTVFSFGMIQRFHNLEELKLADSSYKEIFLYEEVEKQAETLAQLTSLELEKLDHLEQLWKQDSKLDFILHALETLEVVFCNSLISLMPASASFQNLKSLDVWMCNGLISLVSSSTAKSLVRLEEMSISCCDMVTKIVATEDVEEDKIITFSKLHSLRLDDLSSLASFCSGNHTLNFPSLDRLYVSQCPKMKFFSSGVSSTPLLQGIEYCELDESIWEGDLNTTIQWIHEALNPESSTEDCVGSPKQHMELEISMEMLVPSQNAVLLVIDYYTNI</sequence>
<dbReference type="Gene3D" id="3.40.50.300">
    <property type="entry name" value="P-loop containing nucleotide triphosphate hydrolases"/>
    <property type="match status" value="1"/>
</dbReference>
<dbReference type="SUPFAM" id="SSF52540">
    <property type="entry name" value="P-loop containing nucleoside triphosphate hydrolases"/>
    <property type="match status" value="1"/>
</dbReference>
<dbReference type="InterPro" id="IPR042197">
    <property type="entry name" value="Apaf_helical"/>
</dbReference>
<dbReference type="GO" id="GO:0006952">
    <property type="term" value="P:defense response"/>
    <property type="evidence" value="ECO:0007669"/>
    <property type="project" value="UniProtKB-KW"/>
</dbReference>
<evidence type="ECO:0000256" key="5">
    <source>
        <dbReference type="SAM" id="Coils"/>
    </source>
</evidence>
<feature type="coiled-coil region" evidence="5">
    <location>
        <begin position="35"/>
        <end position="62"/>
    </location>
</feature>
<name>A0A5C7IJ53_9ROSI</name>
<evidence type="ECO:0000259" key="7">
    <source>
        <dbReference type="Pfam" id="PF23247"/>
    </source>
</evidence>
<feature type="domain" description="NB-ARC" evidence="6">
    <location>
        <begin position="162"/>
        <end position="325"/>
    </location>
</feature>
<evidence type="ECO:0000256" key="2">
    <source>
        <dbReference type="ARBA" id="ARBA00022741"/>
    </source>
</evidence>
<organism evidence="8 9">
    <name type="scientific">Acer yangbiense</name>
    <dbReference type="NCBI Taxonomy" id="1000413"/>
    <lineage>
        <taxon>Eukaryota</taxon>
        <taxon>Viridiplantae</taxon>
        <taxon>Streptophyta</taxon>
        <taxon>Embryophyta</taxon>
        <taxon>Tracheophyta</taxon>
        <taxon>Spermatophyta</taxon>
        <taxon>Magnoliopsida</taxon>
        <taxon>eudicotyledons</taxon>
        <taxon>Gunneridae</taxon>
        <taxon>Pentapetalae</taxon>
        <taxon>rosids</taxon>
        <taxon>malvids</taxon>
        <taxon>Sapindales</taxon>
        <taxon>Sapindaceae</taxon>
        <taxon>Hippocastanoideae</taxon>
        <taxon>Acereae</taxon>
        <taxon>Acer</taxon>
    </lineage>
</organism>
<evidence type="ECO:0000256" key="3">
    <source>
        <dbReference type="ARBA" id="ARBA00022821"/>
    </source>
</evidence>
<keyword evidence="3" id="KW-0611">Plant defense</keyword>
<dbReference type="InterPro" id="IPR032675">
    <property type="entry name" value="LRR_dom_sf"/>
</dbReference>
<dbReference type="SUPFAM" id="SSF52058">
    <property type="entry name" value="L domain-like"/>
    <property type="match status" value="1"/>
</dbReference>
<protein>
    <submittedName>
        <fullName evidence="8">Uncharacterized protein</fullName>
    </submittedName>
</protein>
<comment type="similarity">
    <text evidence="1">Belongs to the disease resistance NB-LRR family.</text>
</comment>
<dbReference type="InterPro" id="IPR002182">
    <property type="entry name" value="NB-ARC"/>
</dbReference>
<keyword evidence="2" id="KW-0547">Nucleotide-binding</keyword>
<dbReference type="PANTHER" id="PTHR33463:SF198">
    <property type="entry name" value="RPP4C3"/>
    <property type="match status" value="1"/>
</dbReference>
<dbReference type="InterPro" id="IPR027417">
    <property type="entry name" value="P-loop_NTPase"/>
</dbReference>
<keyword evidence="9" id="KW-1185">Reference proteome</keyword>
<dbReference type="FunFam" id="3.40.50.300:FF:001091">
    <property type="entry name" value="Probable disease resistance protein At1g61300"/>
    <property type="match status" value="1"/>
</dbReference>
<dbReference type="PRINTS" id="PR00364">
    <property type="entry name" value="DISEASERSIST"/>
</dbReference>
<feature type="domain" description="Disease resistance protein At4g27190-like leucine-rich repeats" evidence="7">
    <location>
        <begin position="1288"/>
        <end position="1412"/>
    </location>
</feature>
<dbReference type="Proteomes" id="UP000323000">
    <property type="component" value="Chromosome 2"/>
</dbReference>
<dbReference type="Gene3D" id="1.10.8.430">
    <property type="entry name" value="Helical domain of apoptotic protease-activating factors"/>
    <property type="match status" value="1"/>
</dbReference>
<keyword evidence="5" id="KW-0175">Coiled coil</keyword>
<evidence type="ECO:0000259" key="6">
    <source>
        <dbReference type="Pfam" id="PF00931"/>
    </source>
</evidence>
<comment type="caution">
    <text evidence="8">The sequence shown here is derived from an EMBL/GenBank/DDBJ whole genome shotgun (WGS) entry which is preliminary data.</text>
</comment>
<dbReference type="EMBL" id="VAHF01000002">
    <property type="protein sequence ID" value="TXG69303.1"/>
    <property type="molecule type" value="Genomic_DNA"/>
</dbReference>
<evidence type="ECO:0000313" key="9">
    <source>
        <dbReference type="Proteomes" id="UP000323000"/>
    </source>
</evidence>
<dbReference type="SUPFAM" id="SSF52047">
    <property type="entry name" value="RNI-like"/>
    <property type="match status" value="2"/>
</dbReference>
<dbReference type="Pfam" id="PF00931">
    <property type="entry name" value="NB-ARC"/>
    <property type="match status" value="1"/>
</dbReference>